<keyword evidence="2" id="KW-0732">Signal</keyword>
<dbReference type="InterPro" id="IPR006664">
    <property type="entry name" value="OMP_bac"/>
</dbReference>
<dbReference type="Gene3D" id="4.10.1080.10">
    <property type="entry name" value="TSP type-3 repeat"/>
    <property type="match status" value="1"/>
</dbReference>
<dbReference type="SUPFAM" id="SSF103647">
    <property type="entry name" value="TSP type-3 repeat"/>
    <property type="match status" value="1"/>
</dbReference>
<dbReference type="PANTHER" id="PTHR30329:SF21">
    <property type="entry name" value="LIPOPROTEIN YIAD-RELATED"/>
    <property type="match status" value="1"/>
</dbReference>
<evidence type="ECO:0000256" key="6">
    <source>
        <dbReference type="SAM" id="MobiDB-lite"/>
    </source>
</evidence>
<dbReference type="SUPFAM" id="SSF103088">
    <property type="entry name" value="OmpA-like"/>
    <property type="match status" value="1"/>
</dbReference>
<dbReference type="InterPro" id="IPR003367">
    <property type="entry name" value="Thrombospondin_3-like_rpt"/>
</dbReference>
<organism evidence="8">
    <name type="scientific">uncultured Thiotrichaceae bacterium</name>
    <dbReference type="NCBI Taxonomy" id="298394"/>
    <lineage>
        <taxon>Bacteria</taxon>
        <taxon>Pseudomonadati</taxon>
        <taxon>Pseudomonadota</taxon>
        <taxon>Gammaproteobacteria</taxon>
        <taxon>Thiotrichales</taxon>
        <taxon>Thiotrichaceae</taxon>
        <taxon>environmental samples</taxon>
    </lineage>
</organism>
<dbReference type="CDD" id="cd07185">
    <property type="entry name" value="OmpA_C-like"/>
    <property type="match status" value="1"/>
</dbReference>
<protein>
    <recommendedName>
        <fullName evidence="7">OmpA-like domain-containing protein</fullName>
    </recommendedName>
</protein>
<dbReference type="PROSITE" id="PS01068">
    <property type="entry name" value="OMPA_1"/>
    <property type="match status" value="1"/>
</dbReference>
<dbReference type="GO" id="GO:0009279">
    <property type="term" value="C:cell outer membrane"/>
    <property type="evidence" value="ECO:0007669"/>
    <property type="project" value="UniProtKB-SubCell"/>
</dbReference>
<accession>A0A6S6S2T8</accession>
<keyword evidence="3 5" id="KW-0472">Membrane</keyword>
<gene>
    <name evidence="8" type="ORF">HELGO_WM68566</name>
</gene>
<feature type="domain" description="OmpA-like" evidence="7">
    <location>
        <begin position="100"/>
        <end position="216"/>
    </location>
</feature>
<dbReference type="InterPro" id="IPR006690">
    <property type="entry name" value="OMPA-like_CS"/>
</dbReference>
<feature type="region of interest" description="Disordered" evidence="6">
    <location>
        <begin position="1"/>
        <end position="57"/>
    </location>
</feature>
<dbReference type="PROSITE" id="PS51123">
    <property type="entry name" value="OMPA_2"/>
    <property type="match status" value="1"/>
</dbReference>
<dbReference type="InterPro" id="IPR036737">
    <property type="entry name" value="OmpA-like_sf"/>
</dbReference>
<comment type="subcellular location">
    <subcellularLocation>
        <location evidence="1">Cell outer membrane</location>
    </subcellularLocation>
</comment>
<evidence type="ECO:0000256" key="3">
    <source>
        <dbReference type="ARBA" id="ARBA00023136"/>
    </source>
</evidence>
<evidence type="ECO:0000256" key="4">
    <source>
        <dbReference type="ARBA" id="ARBA00023237"/>
    </source>
</evidence>
<name>A0A6S6S2T8_9GAMM</name>
<reference evidence="8" key="1">
    <citation type="submission" date="2020-01" db="EMBL/GenBank/DDBJ databases">
        <authorList>
            <person name="Meier V. D."/>
            <person name="Meier V D."/>
        </authorList>
    </citation>
    <scope>NUCLEOTIDE SEQUENCE</scope>
    <source>
        <strain evidence="8">HLG_WM_MAG_08</strain>
    </source>
</reference>
<dbReference type="PRINTS" id="PR01023">
    <property type="entry name" value="NAFLGMOTY"/>
</dbReference>
<keyword evidence="4" id="KW-0998">Cell outer membrane</keyword>
<evidence type="ECO:0000256" key="5">
    <source>
        <dbReference type="PROSITE-ProRule" id="PRU00473"/>
    </source>
</evidence>
<dbReference type="GO" id="GO:0005509">
    <property type="term" value="F:calcium ion binding"/>
    <property type="evidence" value="ECO:0007669"/>
    <property type="project" value="InterPro"/>
</dbReference>
<evidence type="ECO:0000256" key="2">
    <source>
        <dbReference type="ARBA" id="ARBA00022729"/>
    </source>
</evidence>
<dbReference type="EMBL" id="CACVAV010000009">
    <property type="protein sequence ID" value="CAA6800546.1"/>
    <property type="molecule type" value="Genomic_DNA"/>
</dbReference>
<sequence length="217" mass="22914">VDEAGCELDTDKDGVKDSADKCPETPAGAKVNSTTGCELDADADGVKDSADKCPDTAEGTEVDATGCDAIEDADNDKVADENDLCPNTTPGVKVNQVGCYLDERINLQGVQFESGSDILTAASRPILTEVAETLRKFPELRIEVSGHTDSAGNDQLNLTLSQARAETVKQYLIDQGIDGNNLVAKGYGETQPIADNATAAGRAANRRVKLELLEILE</sequence>
<dbReference type="AlphaFoldDB" id="A0A6S6S2T8"/>
<dbReference type="InterPro" id="IPR050330">
    <property type="entry name" value="Bact_OuterMem_StrucFunc"/>
</dbReference>
<evidence type="ECO:0000259" key="7">
    <source>
        <dbReference type="PROSITE" id="PS51123"/>
    </source>
</evidence>
<proteinExistence type="predicted"/>
<dbReference type="Pfam" id="PF02412">
    <property type="entry name" value="TSP_3"/>
    <property type="match status" value="2"/>
</dbReference>
<feature type="compositionally biased region" description="Basic and acidic residues" evidence="6">
    <location>
        <begin position="9"/>
        <end position="23"/>
    </location>
</feature>
<dbReference type="GO" id="GO:0007155">
    <property type="term" value="P:cell adhesion"/>
    <property type="evidence" value="ECO:0007669"/>
    <property type="project" value="InterPro"/>
</dbReference>
<dbReference type="PANTHER" id="PTHR30329">
    <property type="entry name" value="STATOR ELEMENT OF FLAGELLAR MOTOR COMPLEX"/>
    <property type="match status" value="1"/>
</dbReference>
<evidence type="ECO:0000256" key="1">
    <source>
        <dbReference type="ARBA" id="ARBA00004442"/>
    </source>
</evidence>
<feature type="compositionally biased region" description="Basic and acidic residues" evidence="6">
    <location>
        <begin position="44"/>
        <end position="55"/>
    </location>
</feature>
<dbReference type="InterPro" id="IPR006665">
    <property type="entry name" value="OmpA-like"/>
</dbReference>
<dbReference type="Pfam" id="PF00691">
    <property type="entry name" value="OmpA"/>
    <property type="match status" value="1"/>
</dbReference>
<dbReference type="InterPro" id="IPR028974">
    <property type="entry name" value="TSP_type-3_rpt"/>
</dbReference>
<dbReference type="Gene3D" id="3.30.1330.60">
    <property type="entry name" value="OmpA-like domain"/>
    <property type="match status" value="1"/>
</dbReference>
<evidence type="ECO:0000313" key="8">
    <source>
        <dbReference type="EMBL" id="CAA6800546.1"/>
    </source>
</evidence>
<feature type="non-terminal residue" evidence="8">
    <location>
        <position position="1"/>
    </location>
</feature>
<dbReference type="PRINTS" id="PR01021">
    <property type="entry name" value="OMPADOMAIN"/>
</dbReference>